<name>A0ABR2JCP4_9EUKA</name>
<evidence type="ECO:0000256" key="1">
    <source>
        <dbReference type="ARBA" id="ARBA00006270"/>
    </source>
</evidence>
<accession>A0ABR2JCP4</accession>
<evidence type="ECO:0000313" key="6">
    <source>
        <dbReference type="EMBL" id="KAK8875674.1"/>
    </source>
</evidence>
<dbReference type="InterPro" id="IPR050305">
    <property type="entry name" value="Small_GTPase_Rab"/>
</dbReference>
<proteinExistence type="inferred from homology"/>
<evidence type="ECO:0000256" key="2">
    <source>
        <dbReference type="ARBA" id="ARBA00022741"/>
    </source>
</evidence>
<gene>
    <name evidence="6" type="ORF">M9Y10_005848</name>
</gene>
<protein>
    <submittedName>
        <fullName evidence="6">Ras- protein Rab-13</fullName>
    </submittedName>
</protein>
<evidence type="ECO:0000256" key="4">
    <source>
        <dbReference type="ARBA" id="ARBA00023288"/>
    </source>
</evidence>
<dbReference type="NCBIfam" id="TIGR00231">
    <property type="entry name" value="small_GTP"/>
    <property type="match status" value="1"/>
</dbReference>
<evidence type="ECO:0000256" key="5">
    <source>
        <dbReference type="SAM" id="MobiDB-lite"/>
    </source>
</evidence>
<evidence type="ECO:0000256" key="3">
    <source>
        <dbReference type="ARBA" id="ARBA00023134"/>
    </source>
</evidence>
<dbReference type="SMART" id="SM00173">
    <property type="entry name" value="RAS"/>
    <property type="match status" value="1"/>
</dbReference>
<reference evidence="6 7" key="1">
    <citation type="submission" date="2024-04" db="EMBL/GenBank/DDBJ databases">
        <title>Tritrichomonas musculus Genome.</title>
        <authorList>
            <person name="Alves-Ferreira E."/>
            <person name="Grigg M."/>
            <person name="Lorenzi H."/>
            <person name="Galac M."/>
        </authorList>
    </citation>
    <scope>NUCLEOTIDE SEQUENCE [LARGE SCALE GENOMIC DNA]</scope>
    <source>
        <strain evidence="6 7">EAF2021</strain>
    </source>
</reference>
<keyword evidence="3" id="KW-0342">GTP-binding</keyword>
<feature type="compositionally biased region" description="Basic and acidic residues" evidence="5">
    <location>
        <begin position="144"/>
        <end position="158"/>
    </location>
</feature>
<dbReference type="Gene3D" id="3.40.50.300">
    <property type="entry name" value="P-loop containing nucleotide triphosphate hydrolases"/>
    <property type="match status" value="1"/>
</dbReference>
<dbReference type="Proteomes" id="UP001470230">
    <property type="component" value="Unassembled WGS sequence"/>
</dbReference>
<comment type="similarity">
    <text evidence="1">Belongs to the small GTPase superfamily. Rab family.</text>
</comment>
<dbReference type="InterPro" id="IPR027417">
    <property type="entry name" value="P-loop_NTPase"/>
</dbReference>
<dbReference type="SMART" id="SM00174">
    <property type="entry name" value="RHO"/>
    <property type="match status" value="1"/>
</dbReference>
<dbReference type="EMBL" id="JAPFFF010000012">
    <property type="protein sequence ID" value="KAK8875674.1"/>
    <property type="molecule type" value="Genomic_DNA"/>
</dbReference>
<dbReference type="InterPro" id="IPR001806">
    <property type="entry name" value="Small_GTPase"/>
</dbReference>
<dbReference type="PROSITE" id="PS51419">
    <property type="entry name" value="RAB"/>
    <property type="match status" value="1"/>
</dbReference>
<dbReference type="CDD" id="cd00154">
    <property type="entry name" value="Rab"/>
    <property type="match status" value="1"/>
</dbReference>
<dbReference type="SUPFAM" id="SSF52540">
    <property type="entry name" value="P-loop containing nucleoside triphosphate hydrolases"/>
    <property type="match status" value="1"/>
</dbReference>
<dbReference type="Pfam" id="PF00071">
    <property type="entry name" value="Ras"/>
    <property type="match status" value="1"/>
</dbReference>
<dbReference type="InterPro" id="IPR005225">
    <property type="entry name" value="Small_GTP-bd"/>
</dbReference>
<dbReference type="PANTHER" id="PTHR47980">
    <property type="entry name" value="LD44762P"/>
    <property type="match status" value="1"/>
</dbReference>
<dbReference type="PRINTS" id="PR00449">
    <property type="entry name" value="RASTRNSFRMNG"/>
</dbReference>
<dbReference type="PROSITE" id="PS51421">
    <property type="entry name" value="RAS"/>
    <property type="match status" value="1"/>
</dbReference>
<dbReference type="SMART" id="SM00175">
    <property type="entry name" value="RAB"/>
    <property type="match status" value="1"/>
</dbReference>
<comment type="caution">
    <text evidence="6">The sequence shown here is derived from an EMBL/GenBank/DDBJ whole genome shotgun (WGS) entry which is preliminary data.</text>
</comment>
<keyword evidence="4" id="KW-0449">Lipoprotein</keyword>
<keyword evidence="2" id="KW-0547">Nucleotide-binding</keyword>
<feature type="region of interest" description="Disordered" evidence="5">
    <location>
        <begin position="132"/>
        <end position="158"/>
    </location>
</feature>
<organism evidence="6 7">
    <name type="scientific">Tritrichomonas musculus</name>
    <dbReference type="NCBI Taxonomy" id="1915356"/>
    <lineage>
        <taxon>Eukaryota</taxon>
        <taxon>Metamonada</taxon>
        <taxon>Parabasalia</taxon>
        <taxon>Tritrichomonadida</taxon>
        <taxon>Tritrichomonadidae</taxon>
        <taxon>Tritrichomonas</taxon>
    </lineage>
</organism>
<evidence type="ECO:0000313" key="7">
    <source>
        <dbReference type="Proteomes" id="UP001470230"/>
    </source>
</evidence>
<sequence>MTIGIDFKNKNINIDGNDIKMQLWDTAGQERFKTISVSYFRRAHGIALLYDVSNTQSFEHIPNWLDSVAQNTMRKVPLILIGNKCDLALKVKVEEGKQMAEDNGVPFFLTSAKTGEGVEEAFTALARMVLKDQGQDDPQDQDSFDIKENTTGEKKKCC</sequence>
<keyword evidence="7" id="KW-1185">Reference proteome</keyword>